<evidence type="ECO:0000256" key="7">
    <source>
        <dbReference type="ARBA" id="ARBA00022989"/>
    </source>
</evidence>
<evidence type="ECO:0000313" key="12">
    <source>
        <dbReference type="EMBL" id="GAQ82842.1"/>
    </source>
</evidence>
<feature type="compositionally biased region" description="Polar residues" evidence="9">
    <location>
        <begin position="1"/>
        <end position="12"/>
    </location>
</feature>
<feature type="transmembrane region" description="Helical" evidence="10">
    <location>
        <begin position="690"/>
        <end position="707"/>
    </location>
</feature>
<evidence type="ECO:0000256" key="8">
    <source>
        <dbReference type="ARBA" id="ARBA00023136"/>
    </source>
</evidence>
<keyword evidence="6" id="KW-0067">ATP-binding</keyword>
<feature type="compositionally biased region" description="Polar residues" evidence="9">
    <location>
        <begin position="83"/>
        <end position="92"/>
    </location>
</feature>
<feature type="domain" description="ABC transporter" evidence="11">
    <location>
        <begin position="209"/>
        <end position="489"/>
    </location>
</feature>
<evidence type="ECO:0000256" key="2">
    <source>
        <dbReference type="ARBA" id="ARBA00006012"/>
    </source>
</evidence>
<gene>
    <name evidence="12" type="ORF">KFL_001260120</name>
</gene>
<dbReference type="GO" id="GO:0016887">
    <property type="term" value="F:ATP hydrolysis activity"/>
    <property type="evidence" value="ECO:0007669"/>
    <property type="project" value="InterPro"/>
</dbReference>
<dbReference type="OrthoDB" id="66620at2759"/>
<dbReference type="GO" id="GO:0005886">
    <property type="term" value="C:plasma membrane"/>
    <property type="evidence" value="ECO:0007669"/>
    <property type="project" value="UniProtKB-ARBA"/>
</dbReference>
<organism evidence="12 13">
    <name type="scientific">Klebsormidium nitens</name>
    <name type="common">Green alga</name>
    <name type="synonym">Ulothrix nitens</name>
    <dbReference type="NCBI Taxonomy" id="105231"/>
    <lineage>
        <taxon>Eukaryota</taxon>
        <taxon>Viridiplantae</taxon>
        <taxon>Streptophyta</taxon>
        <taxon>Klebsormidiophyceae</taxon>
        <taxon>Klebsormidiales</taxon>
        <taxon>Klebsormidiaceae</taxon>
        <taxon>Klebsormidium</taxon>
    </lineage>
</organism>
<dbReference type="InterPro" id="IPR027417">
    <property type="entry name" value="P-loop_NTPase"/>
</dbReference>
<dbReference type="SMART" id="SM00382">
    <property type="entry name" value="AAA"/>
    <property type="match status" value="1"/>
</dbReference>
<dbReference type="InterPro" id="IPR013581">
    <property type="entry name" value="PDR_assoc"/>
</dbReference>
<reference evidence="12 13" key="1">
    <citation type="journal article" date="2014" name="Nat. Commun.">
        <title>Klebsormidium flaccidum genome reveals primary factors for plant terrestrial adaptation.</title>
        <authorList>
            <person name="Hori K."/>
            <person name="Maruyama F."/>
            <person name="Fujisawa T."/>
            <person name="Togashi T."/>
            <person name="Yamamoto N."/>
            <person name="Seo M."/>
            <person name="Sato S."/>
            <person name="Yamada T."/>
            <person name="Mori H."/>
            <person name="Tajima N."/>
            <person name="Moriyama T."/>
            <person name="Ikeuchi M."/>
            <person name="Watanabe M."/>
            <person name="Wada H."/>
            <person name="Kobayashi K."/>
            <person name="Saito M."/>
            <person name="Masuda T."/>
            <person name="Sasaki-Sekimoto Y."/>
            <person name="Mashiguchi K."/>
            <person name="Awai K."/>
            <person name="Shimojima M."/>
            <person name="Masuda S."/>
            <person name="Iwai M."/>
            <person name="Nobusawa T."/>
            <person name="Narise T."/>
            <person name="Kondo S."/>
            <person name="Saito H."/>
            <person name="Sato R."/>
            <person name="Murakawa M."/>
            <person name="Ihara Y."/>
            <person name="Oshima-Yamada Y."/>
            <person name="Ohtaka K."/>
            <person name="Satoh M."/>
            <person name="Sonobe K."/>
            <person name="Ishii M."/>
            <person name="Ohtani R."/>
            <person name="Kanamori-Sato M."/>
            <person name="Honoki R."/>
            <person name="Miyazaki D."/>
            <person name="Mochizuki H."/>
            <person name="Umetsu J."/>
            <person name="Higashi K."/>
            <person name="Shibata D."/>
            <person name="Kamiya Y."/>
            <person name="Sato N."/>
            <person name="Nakamura Y."/>
            <person name="Tabata S."/>
            <person name="Ida S."/>
            <person name="Kurokawa K."/>
            <person name="Ohta H."/>
        </authorList>
    </citation>
    <scope>NUCLEOTIDE SEQUENCE [LARGE SCALE GENOMIC DNA]</scope>
    <source>
        <strain evidence="12 13">NIES-2285</strain>
    </source>
</reference>
<keyword evidence="8 10" id="KW-0472">Membrane</keyword>
<keyword evidence="3" id="KW-0813">Transport</keyword>
<accession>A0A1Y1HYN0</accession>
<dbReference type="PANTHER" id="PTHR19241">
    <property type="entry name" value="ATP-BINDING CASSETTE TRANSPORTER"/>
    <property type="match status" value="1"/>
</dbReference>
<protein>
    <submittedName>
        <fullName evidence="12">Pleiotropic drug resistance protein</fullName>
    </submittedName>
</protein>
<feature type="transmembrane region" description="Helical" evidence="10">
    <location>
        <begin position="818"/>
        <end position="836"/>
    </location>
</feature>
<dbReference type="OMA" id="HWANVSF"/>
<keyword evidence="7 10" id="KW-1133">Transmembrane helix</keyword>
<sequence>MDTTESKASSSRAAPPQSGDVAIVVDKSPHLRAGEKEELREEAAELLEDLNAFYSRSPAITERALELTASTLNRRKSFALSHSRLSNTSAPDSSREDVHTRSQGPDHGGENGAPSQPLLADHRRSEMLGLAARYESLLQSLGHSKEAQRVAEFWQGVKEVSAANGVAPGGGAQDDADLLTGMEALLKDGLVRFLMTVKPFLPPFPSQIVKFTDVKYSTLLPIDDTPYDDMLTKFVPCLRKKVPTERVPVLSGVTGYLMPGSLTLCLGPLASGQTALTKILGGRSWVDKKTWHQSGCVTYNGKNLREVQISRLASYAGPYPNHHPALTVRETLEFARDCSQAFKPWHSEDLQEALGLPKGSKARADAKTDLIIKVLGLKAVEHVPVGALTPDELRRLSIGEMRAGTYTVHLHDDVGVDFDPALAFDIVSMLKATSRVFQTVQWVACDNLSSEVYNQFDRVVVLNGGRIVYQGPRLDALLYFERLGYFKPQHVEVADYLMEVTTADGHQYLRPGAQALDVDGFVAEYEQSQLYQDVRRIAESEKSRHVYWMKLTDPSQVAFEDADVSDDGGKTIKTLPAISWLDDALVSECSLDRTSEPHLGDVVSGVRIGNETFRYLAVGDHDSSAAGLMVALKGAEGDVWLQLERPLSKVDGVLPRQWTQKYVQPFWPSTRRVLHRQWLVTIRNKTAIKARLIQVIILGIFAGTLLYQKSLRPPTTVLLGLRKAAPFIAILVIFLGALAQVPGQMVERAIYYKHHAQGFYRASSYVLAAFACNAPLVAMENNPQDPRNLTSPNPEVLVYGCLLYFLTGGSLYDHWAPIFVFLVLLYMSGTIGASMVRMLTSCLESAAAVNQIAGILIGLFIVFAGFLIPLHIMPNWWFWFYYLSPMQWIITGLMINEFRSGRYDQICGDYPPALLAVLPYCRGANLNKSVGEAYLDFNSIQYRKWWLGICFAVLVVFVLGFQFLAWLGLKYVSFPEKLNQRISLAGFLQTRRFGKRAEVPQPTEWQTVQPPKANGSEHAGHTAEALVVKAAALPAFQPVTLSWHDVSSEVPIPNFKDPRVVLSHVSGWAKPGTMTAIMGVKGSGKTVLMDILAGRNTPGRTKGSILVNGYPRDVDTFRRVRGYVSPSDVHPAYATVRECVQFSAKLRLPRNTTPEKREALVSEVLTLTGLAASAAHLVGTPGTNGLDPEQLRRLSLAVGLVTNPAVNFVDEPDKNLDPQAARRIVACNHAVAKSGRTVISTLNHPVGRILGVFDRLLLLKRGGETTYWGPVGGLACTDAVGYFERIPGTLPCGFSENPADYLIECIGGGLRQRTDRDYSFDYRHSVLAAESAAELRVLRRSKGQAGPNLVEKGYAAPMSTIYKEVLLRAQRTYFRNLSYSFGRVTSAILLGLIFGSVFWQMPYTTIVRSGARGGVIYISTLLMTIGSATVVILELNKERPVYDRERSHRMYPALAWSLGWGLAEIPYIAVSFLFHCAILCLMTNIATDSAASFFEFWFTLCLFGATIVYAAMFLAVATPAPQIAIVIINVFINLMIASAGYVIPKAQIPRFWQFAYWINPARYTLNSLRSIAFYCDTKSRQCTTPGCASNPAVCPACTCTRLKDNFNVFVWTSQQSSAQLDNGRRLWDWMALLAFCVFFRVLAYLALRRAKFNNKY</sequence>
<comment type="subcellular location">
    <subcellularLocation>
        <location evidence="1">Membrane</location>
        <topology evidence="1">Multi-pass membrane protein</topology>
    </subcellularLocation>
</comment>
<feature type="transmembrane region" description="Helical" evidence="10">
    <location>
        <begin position="1493"/>
        <end position="1517"/>
    </location>
</feature>
<evidence type="ECO:0000256" key="4">
    <source>
        <dbReference type="ARBA" id="ARBA00022692"/>
    </source>
</evidence>
<dbReference type="InterPro" id="IPR003439">
    <property type="entry name" value="ABC_transporter-like_ATP-bd"/>
</dbReference>
<comment type="similarity">
    <text evidence="2">Belongs to the ABC transporter superfamily. ABCG family. PDR (TC 3.A.1.205) subfamily.</text>
</comment>
<feature type="region of interest" description="Disordered" evidence="9">
    <location>
        <begin position="82"/>
        <end position="117"/>
    </location>
</feature>
<dbReference type="InterPro" id="IPR013525">
    <property type="entry name" value="ABC2_TM"/>
</dbReference>
<feature type="compositionally biased region" description="Basic and acidic residues" evidence="9">
    <location>
        <begin position="27"/>
        <end position="39"/>
    </location>
</feature>
<evidence type="ECO:0000256" key="9">
    <source>
        <dbReference type="SAM" id="MobiDB-lite"/>
    </source>
</evidence>
<feature type="transmembrane region" description="Helical" evidence="10">
    <location>
        <begin position="945"/>
        <end position="969"/>
    </location>
</feature>
<dbReference type="Gene3D" id="3.40.50.300">
    <property type="entry name" value="P-loop containing nucleotide triphosphate hydrolases"/>
    <property type="match status" value="2"/>
</dbReference>
<dbReference type="InterPro" id="IPR003593">
    <property type="entry name" value="AAA+_ATPase"/>
</dbReference>
<feature type="transmembrane region" description="Helical" evidence="10">
    <location>
        <begin position="1453"/>
        <end position="1481"/>
    </location>
</feature>
<feature type="transmembrane region" description="Helical" evidence="10">
    <location>
        <begin position="1626"/>
        <end position="1647"/>
    </location>
</feature>
<evidence type="ECO:0000313" key="13">
    <source>
        <dbReference type="Proteomes" id="UP000054558"/>
    </source>
</evidence>
<dbReference type="GO" id="GO:0140359">
    <property type="term" value="F:ABC-type transporter activity"/>
    <property type="evidence" value="ECO:0007669"/>
    <property type="project" value="InterPro"/>
</dbReference>
<feature type="transmembrane region" description="Helical" evidence="10">
    <location>
        <begin position="848"/>
        <end position="870"/>
    </location>
</feature>
<feature type="transmembrane region" description="Helical" evidence="10">
    <location>
        <begin position="719"/>
        <end position="739"/>
    </location>
</feature>
<name>A0A1Y1HYN0_KLENI</name>
<dbReference type="PROSITE" id="PS50893">
    <property type="entry name" value="ABC_TRANSPORTER_2"/>
    <property type="match status" value="2"/>
</dbReference>
<dbReference type="Pfam" id="PF01061">
    <property type="entry name" value="ABC2_membrane"/>
    <property type="match status" value="3"/>
</dbReference>
<feature type="transmembrane region" description="Helical" evidence="10">
    <location>
        <begin position="1523"/>
        <end position="1543"/>
    </location>
</feature>
<feature type="transmembrane region" description="Helical" evidence="10">
    <location>
        <begin position="1414"/>
        <end position="1433"/>
    </location>
</feature>
<evidence type="ECO:0000256" key="3">
    <source>
        <dbReference type="ARBA" id="ARBA00022448"/>
    </source>
</evidence>
<dbReference type="Proteomes" id="UP000054558">
    <property type="component" value="Unassembled WGS sequence"/>
</dbReference>
<evidence type="ECO:0000259" key="11">
    <source>
        <dbReference type="PROSITE" id="PS50893"/>
    </source>
</evidence>
<dbReference type="Pfam" id="PF00005">
    <property type="entry name" value="ABC_tran"/>
    <property type="match status" value="1"/>
</dbReference>
<keyword evidence="13" id="KW-1185">Reference proteome</keyword>
<feature type="transmembrane region" description="Helical" evidence="10">
    <location>
        <begin position="1381"/>
        <end position="1402"/>
    </location>
</feature>
<evidence type="ECO:0000256" key="1">
    <source>
        <dbReference type="ARBA" id="ARBA00004141"/>
    </source>
</evidence>
<dbReference type="SUPFAM" id="SSF52540">
    <property type="entry name" value="P-loop containing nucleoside triphosphate hydrolases"/>
    <property type="match status" value="2"/>
</dbReference>
<feature type="domain" description="ABC transporter" evidence="11">
    <location>
        <begin position="1041"/>
        <end position="1286"/>
    </location>
</feature>
<dbReference type="STRING" id="105231.A0A1Y1HYN0"/>
<evidence type="ECO:0000256" key="5">
    <source>
        <dbReference type="ARBA" id="ARBA00022741"/>
    </source>
</evidence>
<dbReference type="Pfam" id="PF08370">
    <property type="entry name" value="PDR_assoc"/>
    <property type="match status" value="1"/>
</dbReference>
<dbReference type="EMBL" id="DF237075">
    <property type="protein sequence ID" value="GAQ82842.1"/>
    <property type="molecule type" value="Genomic_DNA"/>
</dbReference>
<proteinExistence type="inferred from homology"/>
<dbReference type="GO" id="GO:0005524">
    <property type="term" value="F:ATP binding"/>
    <property type="evidence" value="ECO:0007669"/>
    <property type="project" value="UniProtKB-KW"/>
</dbReference>
<keyword evidence="4 10" id="KW-0812">Transmembrane</keyword>
<evidence type="ECO:0000256" key="6">
    <source>
        <dbReference type="ARBA" id="ARBA00022840"/>
    </source>
</evidence>
<feature type="region of interest" description="Disordered" evidence="9">
    <location>
        <begin position="1"/>
        <end position="39"/>
    </location>
</feature>
<evidence type="ECO:0000256" key="10">
    <source>
        <dbReference type="SAM" id="Phobius"/>
    </source>
</evidence>
<keyword evidence="5" id="KW-0547">Nucleotide-binding</keyword>